<gene>
    <name evidence="2" type="ORF">FSB_LOCUS21293</name>
</gene>
<feature type="compositionally biased region" description="Basic and acidic residues" evidence="1">
    <location>
        <begin position="1"/>
        <end position="21"/>
    </location>
</feature>
<accession>A0A2N9G2M0</accession>
<feature type="compositionally biased region" description="Basic and acidic residues" evidence="1">
    <location>
        <begin position="43"/>
        <end position="58"/>
    </location>
</feature>
<proteinExistence type="predicted"/>
<protein>
    <submittedName>
        <fullName evidence="2">Uncharacterized protein</fullName>
    </submittedName>
</protein>
<dbReference type="AlphaFoldDB" id="A0A2N9G2M0"/>
<sequence>MVDKSKEKGKETVTSNKRDKLPIIGGKNKNKGIKITDRQPPVKGKEKEMADRSKGKGKEKIFEVSVEKEYDADDDVDYDDFDNDNKAELEVEDEDSELDLWDGLLNGDENLLSLCLDPLF</sequence>
<evidence type="ECO:0000313" key="2">
    <source>
        <dbReference type="EMBL" id="SPC93411.1"/>
    </source>
</evidence>
<organism evidence="2">
    <name type="scientific">Fagus sylvatica</name>
    <name type="common">Beechnut</name>
    <dbReference type="NCBI Taxonomy" id="28930"/>
    <lineage>
        <taxon>Eukaryota</taxon>
        <taxon>Viridiplantae</taxon>
        <taxon>Streptophyta</taxon>
        <taxon>Embryophyta</taxon>
        <taxon>Tracheophyta</taxon>
        <taxon>Spermatophyta</taxon>
        <taxon>Magnoliopsida</taxon>
        <taxon>eudicotyledons</taxon>
        <taxon>Gunneridae</taxon>
        <taxon>Pentapetalae</taxon>
        <taxon>rosids</taxon>
        <taxon>fabids</taxon>
        <taxon>Fagales</taxon>
        <taxon>Fagaceae</taxon>
        <taxon>Fagus</taxon>
    </lineage>
</organism>
<evidence type="ECO:0000256" key="1">
    <source>
        <dbReference type="SAM" id="MobiDB-lite"/>
    </source>
</evidence>
<feature type="region of interest" description="Disordered" evidence="1">
    <location>
        <begin position="1"/>
        <end position="58"/>
    </location>
</feature>
<name>A0A2N9G2M0_FAGSY</name>
<reference evidence="2" key="1">
    <citation type="submission" date="2018-02" db="EMBL/GenBank/DDBJ databases">
        <authorList>
            <person name="Cohen D.B."/>
            <person name="Kent A.D."/>
        </authorList>
    </citation>
    <scope>NUCLEOTIDE SEQUENCE</scope>
</reference>
<dbReference type="EMBL" id="OIVN01001390">
    <property type="protein sequence ID" value="SPC93411.1"/>
    <property type="molecule type" value="Genomic_DNA"/>
</dbReference>